<dbReference type="PANTHER" id="PTHR47966">
    <property type="entry name" value="BETA-SITE APP-CLEAVING ENZYME, ISOFORM A-RELATED"/>
    <property type="match status" value="1"/>
</dbReference>
<dbReference type="Pfam" id="PF00026">
    <property type="entry name" value="Asp"/>
    <property type="match status" value="1"/>
</dbReference>
<feature type="disulfide bond" evidence="6">
    <location>
        <begin position="212"/>
        <end position="217"/>
    </location>
</feature>
<dbReference type="InterPro" id="IPR021109">
    <property type="entry name" value="Peptidase_aspartic_dom_sf"/>
</dbReference>
<gene>
    <name evidence="9" type="ORF">GSPATT00022764001</name>
</gene>
<evidence type="ECO:0000256" key="1">
    <source>
        <dbReference type="ARBA" id="ARBA00007447"/>
    </source>
</evidence>
<dbReference type="GO" id="GO:0004190">
    <property type="term" value="F:aspartic-type endopeptidase activity"/>
    <property type="evidence" value="ECO:0000318"/>
    <property type="project" value="GO_Central"/>
</dbReference>
<dbReference type="PRINTS" id="PR00792">
    <property type="entry name" value="PEPSIN"/>
</dbReference>
<dbReference type="eggNOG" id="KOG1339">
    <property type="taxonomic scope" value="Eukaryota"/>
</dbReference>
<dbReference type="EMBL" id="CT868655">
    <property type="protein sequence ID" value="CAK89592.1"/>
    <property type="molecule type" value="Genomic_DNA"/>
</dbReference>
<keyword evidence="4 7" id="KW-0378">Hydrolase</keyword>
<evidence type="ECO:0000256" key="2">
    <source>
        <dbReference type="ARBA" id="ARBA00022670"/>
    </source>
</evidence>
<evidence type="ECO:0000313" key="9">
    <source>
        <dbReference type="EMBL" id="CAK89592.1"/>
    </source>
</evidence>
<dbReference type="InterPro" id="IPR033121">
    <property type="entry name" value="PEPTIDASE_A1"/>
</dbReference>
<dbReference type="STRING" id="5888.A0E2S5"/>
<dbReference type="OMA" id="YSGEIYW"/>
<dbReference type="InterPro" id="IPR001969">
    <property type="entry name" value="Aspartic_peptidase_AS"/>
</dbReference>
<comment type="similarity">
    <text evidence="1 7">Belongs to the peptidase A1 family.</text>
</comment>
<keyword evidence="3 7" id="KW-0064">Aspartyl protease</keyword>
<evidence type="ECO:0000259" key="8">
    <source>
        <dbReference type="PROSITE" id="PS51767"/>
    </source>
</evidence>
<feature type="disulfide bond" evidence="6">
    <location>
        <begin position="373"/>
        <end position="379"/>
    </location>
</feature>
<feature type="domain" description="Peptidase A1" evidence="8">
    <location>
        <begin position="179"/>
        <end position="500"/>
    </location>
</feature>
<evidence type="ECO:0000256" key="3">
    <source>
        <dbReference type="ARBA" id="ARBA00022750"/>
    </source>
</evidence>
<proteinExistence type="inferred from homology"/>
<evidence type="ECO:0000313" key="10">
    <source>
        <dbReference type="Proteomes" id="UP000000600"/>
    </source>
</evidence>
<dbReference type="FunFam" id="2.40.70.10:FF:000104">
    <property type="entry name" value="Uncharacterized protein"/>
    <property type="match status" value="1"/>
</dbReference>
<dbReference type="PANTHER" id="PTHR47966:SF51">
    <property type="entry name" value="BETA-SITE APP-CLEAVING ENZYME, ISOFORM A-RELATED"/>
    <property type="match status" value="1"/>
</dbReference>
<dbReference type="GO" id="GO:0006508">
    <property type="term" value="P:proteolysis"/>
    <property type="evidence" value="ECO:0000318"/>
    <property type="project" value="GO_Central"/>
</dbReference>
<evidence type="ECO:0000256" key="4">
    <source>
        <dbReference type="ARBA" id="ARBA00022801"/>
    </source>
</evidence>
<protein>
    <recommendedName>
        <fullName evidence="8">Peptidase A1 domain-containing protein</fullName>
    </recommendedName>
</protein>
<evidence type="ECO:0000256" key="6">
    <source>
        <dbReference type="PIRSR" id="PIRSR601461-2"/>
    </source>
</evidence>
<dbReference type="KEGG" id="ptm:GSPATT00022764001"/>
<organism evidence="9 10">
    <name type="scientific">Paramecium tetraurelia</name>
    <dbReference type="NCBI Taxonomy" id="5888"/>
    <lineage>
        <taxon>Eukaryota</taxon>
        <taxon>Sar</taxon>
        <taxon>Alveolata</taxon>
        <taxon>Ciliophora</taxon>
        <taxon>Intramacronucleata</taxon>
        <taxon>Oligohymenophorea</taxon>
        <taxon>Peniculida</taxon>
        <taxon>Parameciidae</taxon>
        <taxon>Paramecium</taxon>
    </lineage>
</organism>
<name>A0E2S5_PARTE</name>
<dbReference type="RefSeq" id="XP_001456989.1">
    <property type="nucleotide sequence ID" value="XM_001456952.1"/>
</dbReference>
<keyword evidence="6" id="KW-1015">Disulfide bond</keyword>
<reference evidence="9 10" key="1">
    <citation type="journal article" date="2006" name="Nature">
        <title>Global trends of whole-genome duplications revealed by the ciliate Paramecium tetraurelia.</title>
        <authorList>
            <consortium name="Genoscope"/>
            <person name="Aury J.-M."/>
            <person name="Jaillon O."/>
            <person name="Duret L."/>
            <person name="Noel B."/>
            <person name="Jubin C."/>
            <person name="Porcel B.M."/>
            <person name="Segurens B."/>
            <person name="Daubin V."/>
            <person name="Anthouard V."/>
            <person name="Aiach N."/>
            <person name="Arnaiz O."/>
            <person name="Billaut A."/>
            <person name="Beisson J."/>
            <person name="Blanc I."/>
            <person name="Bouhouche K."/>
            <person name="Camara F."/>
            <person name="Duharcourt S."/>
            <person name="Guigo R."/>
            <person name="Gogendeau D."/>
            <person name="Katinka M."/>
            <person name="Keller A.-M."/>
            <person name="Kissmehl R."/>
            <person name="Klotz C."/>
            <person name="Koll F."/>
            <person name="Le Moue A."/>
            <person name="Lepere C."/>
            <person name="Malinsky S."/>
            <person name="Nowacki M."/>
            <person name="Nowak J.K."/>
            <person name="Plattner H."/>
            <person name="Poulain J."/>
            <person name="Ruiz F."/>
            <person name="Serrano V."/>
            <person name="Zagulski M."/>
            <person name="Dessen P."/>
            <person name="Betermier M."/>
            <person name="Weissenbach J."/>
            <person name="Scarpelli C."/>
            <person name="Schachter V."/>
            <person name="Sperling L."/>
            <person name="Meyer E."/>
            <person name="Cohen J."/>
            <person name="Wincker P."/>
        </authorList>
    </citation>
    <scope>NUCLEOTIDE SEQUENCE [LARGE SCALE GENOMIC DNA]</scope>
    <source>
        <strain evidence="9 10">Stock d4-2</strain>
    </source>
</reference>
<dbReference type="InterPro" id="IPR001461">
    <property type="entry name" value="Aspartic_peptidase_A1"/>
</dbReference>
<keyword evidence="2 7" id="KW-0645">Protease</keyword>
<dbReference type="PROSITE" id="PS51767">
    <property type="entry name" value="PEPTIDASE_A1"/>
    <property type="match status" value="1"/>
</dbReference>
<dbReference type="Gene3D" id="2.40.70.10">
    <property type="entry name" value="Acid Proteases"/>
    <property type="match status" value="2"/>
</dbReference>
<dbReference type="HOGENOM" id="CLU_013253_3_2_1"/>
<dbReference type="GeneID" id="5042774"/>
<keyword evidence="10" id="KW-1185">Reference proteome</keyword>
<dbReference type="AlphaFoldDB" id="A0E2S5"/>
<dbReference type="InParanoid" id="A0E2S5"/>
<evidence type="ECO:0000256" key="5">
    <source>
        <dbReference type="PIRSR" id="PIRSR601461-1"/>
    </source>
</evidence>
<dbReference type="Proteomes" id="UP000000600">
    <property type="component" value="Unassembled WGS sequence"/>
</dbReference>
<sequence length="525" mass="59380">MEQFVFLLQLIVMLLITALLFLGTAKHFTVELKSRHTQEHLIEIVNLLQHSHAELLEENNYQKIGKGVEGALHFETVMLEKNIQKKNLKHQNHHNKKQEHHHKKRKNTNMVVNESLMDVIPLTAEEKGLFEESGALAPVDIHIEEQMEHQSQKLLTTNRNQDGLYIADVPLTNIANTMFIGELQVGSAQGKNSFDVIFDTGSALTCVASEQCKDIGCQKSKRYNRAESQSFNEIGKSVEIVFGSGTLKGLINRERIRVDGLDLKDALFIEVTQQIGDAFHEGEFDGIVGLGYPHMTGVPTLFDYMIQQHKLHSNVFTFHLNRATGNSGSQLIFGGSDDSQIKGEWVYHNVHEQFYWSIMAEQIKVGNKDTGICTHQHKCKMVVDTGTTLLTGPTKDVRALLSMIRVEPKCQNYPTMPDITFVIDGHDYVLSPKDYILTITQSGVEAPYHHSSMDQIVGCAGTIFPLDLPPKQGPLWILGDVFITKYSAKFDRDKNRVGLALNKNLDENHKQTYRIINHSFVLKYY</sequence>
<dbReference type="SUPFAM" id="SSF50630">
    <property type="entry name" value="Acid proteases"/>
    <property type="match status" value="1"/>
</dbReference>
<dbReference type="OrthoDB" id="771136at2759"/>
<feature type="active site" evidence="5">
    <location>
        <position position="384"/>
    </location>
</feature>
<evidence type="ECO:0000256" key="7">
    <source>
        <dbReference type="RuleBase" id="RU000454"/>
    </source>
</evidence>
<dbReference type="PROSITE" id="PS00141">
    <property type="entry name" value="ASP_PROTEASE"/>
    <property type="match status" value="1"/>
</dbReference>
<dbReference type="FunFam" id="2.40.70.10:FF:000224">
    <property type="entry name" value="Uncharacterized protein"/>
    <property type="match status" value="1"/>
</dbReference>
<dbReference type="MEROPS" id="A01.021"/>
<feature type="active site" evidence="5">
    <location>
        <position position="199"/>
    </location>
</feature>
<accession>A0E2S5</accession>